<dbReference type="Pfam" id="PF05687">
    <property type="entry name" value="BES1_N"/>
    <property type="match status" value="1"/>
</dbReference>
<dbReference type="InterPro" id="IPR000608">
    <property type="entry name" value="UBC"/>
</dbReference>
<gene>
    <name evidence="11" type="ORF">NC653_032404</name>
</gene>
<evidence type="ECO:0000313" key="11">
    <source>
        <dbReference type="EMBL" id="KAJ6971852.1"/>
    </source>
</evidence>
<comment type="function">
    <text evidence="8">Functions in brassinosteroid signaling. May function as transcriptional repressor.</text>
</comment>
<feature type="region of interest" description="Disordered" evidence="9">
    <location>
        <begin position="323"/>
        <end position="349"/>
    </location>
</feature>
<evidence type="ECO:0000259" key="10">
    <source>
        <dbReference type="PROSITE" id="PS50127"/>
    </source>
</evidence>
<dbReference type="GO" id="GO:0005634">
    <property type="term" value="C:nucleus"/>
    <property type="evidence" value="ECO:0007669"/>
    <property type="project" value="UniProtKB-SubCell"/>
</dbReference>
<evidence type="ECO:0000256" key="5">
    <source>
        <dbReference type="ARBA" id="ARBA00023125"/>
    </source>
</evidence>
<dbReference type="GO" id="GO:0006351">
    <property type="term" value="P:DNA-templated transcription"/>
    <property type="evidence" value="ECO:0007669"/>
    <property type="project" value="InterPro"/>
</dbReference>
<keyword evidence="12" id="KW-1185">Reference proteome</keyword>
<dbReference type="EMBL" id="JAQIZT010000014">
    <property type="protein sequence ID" value="KAJ6971852.1"/>
    <property type="molecule type" value="Genomic_DNA"/>
</dbReference>
<dbReference type="InterPro" id="IPR016135">
    <property type="entry name" value="UBQ-conjugating_enzyme/RWD"/>
</dbReference>
<feature type="active site" description="Glycyl thioester intermediate" evidence="7">
    <location>
        <position position="200"/>
    </location>
</feature>
<dbReference type="AlphaFoldDB" id="A0AAD6LU87"/>
<reference evidence="11" key="1">
    <citation type="journal article" date="2023" name="Mol. Ecol. Resour.">
        <title>Chromosome-level genome assembly of a triploid poplar Populus alba 'Berolinensis'.</title>
        <authorList>
            <person name="Chen S."/>
            <person name="Yu Y."/>
            <person name="Wang X."/>
            <person name="Wang S."/>
            <person name="Zhang T."/>
            <person name="Zhou Y."/>
            <person name="He R."/>
            <person name="Meng N."/>
            <person name="Wang Y."/>
            <person name="Liu W."/>
            <person name="Liu Z."/>
            <person name="Liu J."/>
            <person name="Guo Q."/>
            <person name="Huang H."/>
            <person name="Sederoff R.R."/>
            <person name="Wang G."/>
            <person name="Qu G."/>
            <person name="Chen S."/>
        </authorList>
    </citation>
    <scope>NUCLEOTIDE SEQUENCE</scope>
    <source>
        <strain evidence="11">SC-2020</strain>
    </source>
</reference>
<comment type="subcellular location">
    <subcellularLocation>
        <location evidence="8">Nucleus</location>
    </subcellularLocation>
</comment>
<evidence type="ECO:0000313" key="12">
    <source>
        <dbReference type="Proteomes" id="UP001164929"/>
    </source>
</evidence>
<keyword evidence="5 8" id="KW-0238">DNA-binding</keyword>
<comment type="caution">
    <text evidence="11">The sequence shown here is derived from an EMBL/GenBank/DDBJ whole genome shotgun (WGS) entry which is preliminary data.</text>
</comment>
<dbReference type="GO" id="GO:0003677">
    <property type="term" value="F:DNA binding"/>
    <property type="evidence" value="ECO:0007669"/>
    <property type="project" value="UniProtKB-UniRule"/>
</dbReference>
<dbReference type="GO" id="GO:0009742">
    <property type="term" value="P:brassinosteroid mediated signaling pathway"/>
    <property type="evidence" value="ECO:0007669"/>
    <property type="project" value="UniProtKB-UniRule"/>
</dbReference>
<dbReference type="PROSITE" id="PS00183">
    <property type="entry name" value="UBC_1"/>
    <property type="match status" value="1"/>
</dbReference>
<name>A0AAD6LU87_9ROSI</name>
<accession>A0AAD6LU87</accession>
<evidence type="ECO:0000256" key="1">
    <source>
        <dbReference type="ARBA" id="ARBA00005909"/>
    </source>
</evidence>
<evidence type="ECO:0000256" key="6">
    <source>
        <dbReference type="ARBA" id="ARBA00023163"/>
    </source>
</evidence>
<dbReference type="PANTHER" id="PTHR31506:SF22">
    <property type="entry name" value="PROTEIN BRASSINAZOLE-RESISTANT 2"/>
    <property type="match status" value="1"/>
</dbReference>
<evidence type="ECO:0000256" key="7">
    <source>
        <dbReference type="PROSITE-ProRule" id="PRU10133"/>
    </source>
</evidence>
<dbReference type="Gene3D" id="3.10.110.10">
    <property type="entry name" value="Ubiquitin Conjugating Enzyme"/>
    <property type="match status" value="1"/>
</dbReference>
<evidence type="ECO:0000256" key="8">
    <source>
        <dbReference type="RuleBase" id="RU369040"/>
    </source>
</evidence>
<keyword evidence="6 8" id="KW-0804">Transcription</keyword>
<dbReference type="InterPro" id="IPR023313">
    <property type="entry name" value="UBQ-conjugating_AS"/>
</dbReference>
<proteinExistence type="inferred from homology"/>
<sequence>MTNREKLHNFVQKELFPSWGVSHEATYYWLKVKADGSLISDLDLFHHRPYECLLLGYFHGQGTNSKQPPRLRPIKHDQIIISIPGEYSRKPPIGGKHFCSELAREPGAAGIPLFQIYAPCIMIKLSKVEEKQRETQSAYGKPPVKKQSSGELRLQKGVANLCSHFKLHLSILMTRQRSNARRRHGCDVYHPNIDLEGNVCLNILREDWTPFLNINIIIHGLFYLFTQPNHEDPLNSDAANVLRDDPDEFKSNAKRAMSGGSFLTTGRRDTFSQMVGPTLNGLDPMFEILGYYMTGSCIYREGEGEGEFVVGCCRKMTSDGATSTSAAMAAATRRKPSWRERENNRRRERRRRAIAAKIFTGLRAQGNYNLPKYCDNNEVLKALCVEAGWVVEEDGTTYRKGHRPPPIEIVGTSTRVTPYSSQNPSPLSSLFPSPIPSYQVSPSSSSFPSPTRGDNNASSNLLPFLRSAIPLSLPPLRISNSAPVTPPLSSPTSRNPKPIPNWDFIAKQSMASFSYPFNAVSAPASPTHRQFHAPATIPECDESDTSTVESGQWISFQKFAPSVAAAMPTSPTYNLVIPVAQQISSNNLVKENVVPMDFEFGSEQVKPWEGERIHEVGLDDLELTLGSGKAQS</sequence>
<dbReference type="PROSITE" id="PS50127">
    <property type="entry name" value="UBC_2"/>
    <property type="match status" value="1"/>
</dbReference>
<dbReference type="CDD" id="cd23794">
    <property type="entry name" value="UBCc_UBE2F_UBE2M"/>
    <property type="match status" value="1"/>
</dbReference>
<keyword evidence="8" id="KW-1070">Brassinosteroid signaling pathway</keyword>
<dbReference type="Pfam" id="PF00179">
    <property type="entry name" value="UQ_con"/>
    <property type="match status" value="1"/>
</dbReference>
<dbReference type="InterPro" id="IPR033264">
    <property type="entry name" value="BZR"/>
</dbReference>
<dbReference type="SUPFAM" id="SSF54495">
    <property type="entry name" value="UBC-like"/>
    <property type="match status" value="1"/>
</dbReference>
<evidence type="ECO:0000256" key="3">
    <source>
        <dbReference type="ARBA" id="ARBA00022786"/>
    </source>
</evidence>
<dbReference type="InterPro" id="IPR007757">
    <property type="entry name" value="MT-A70-like"/>
</dbReference>
<feature type="compositionally biased region" description="Low complexity" evidence="9">
    <location>
        <begin position="418"/>
        <end position="434"/>
    </location>
</feature>
<keyword evidence="3" id="KW-0833">Ubl conjugation pathway</keyword>
<keyword evidence="2" id="KW-0808">Transferase</keyword>
<dbReference type="GO" id="GO:0003700">
    <property type="term" value="F:DNA-binding transcription factor activity"/>
    <property type="evidence" value="ECO:0007669"/>
    <property type="project" value="UniProtKB-UniRule"/>
</dbReference>
<evidence type="ECO:0000256" key="4">
    <source>
        <dbReference type="ARBA" id="ARBA00023015"/>
    </source>
</evidence>
<evidence type="ECO:0000256" key="2">
    <source>
        <dbReference type="ARBA" id="ARBA00022679"/>
    </source>
</evidence>
<protein>
    <recommendedName>
        <fullName evidence="8">Protein BZR1 homolog</fullName>
    </recommendedName>
    <alternativeName>
        <fullName evidence="8">Protein BRASSINAZOLE-RESISTANT 1 homolog</fullName>
    </alternativeName>
</protein>
<dbReference type="Proteomes" id="UP001164929">
    <property type="component" value="Chromosome 14"/>
</dbReference>
<dbReference type="Pfam" id="PF05063">
    <property type="entry name" value="MT-A70"/>
    <property type="match status" value="1"/>
</dbReference>
<dbReference type="SMART" id="SM00212">
    <property type="entry name" value="UBCc"/>
    <property type="match status" value="1"/>
</dbReference>
<feature type="region of interest" description="Disordered" evidence="9">
    <location>
        <begin position="415"/>
        <end position="434"/>
    </location>
</feature>
<feature type="domain" description="UBC core" evidence="10">
    <location>
        <begin position="93"/>
        <end position="262"/>
    </location>
</feature>
<dbReference type="PANTHER" id="PTHR31506">
    <property type="entry name" value="BES1/BZR1 HOMOLOG PROTEIN 3-RELATED"/>
    <property type="match status" value="1"/>
</dbReference>
<dbReference type="GO" id="GO:0016740">
    <property type="term" value="F:transferase activity"/>
    <property type="evidence" value="ECO:0007669"/>
    <property type="project" value="UniProtKB-KW"/>
</dbReference>
<comment type="similarity">
    <text evidence="1 8">Belongs to the BZR/LAT61 family.</text>
</comment>
<keyword evidence="4 8" id="KW-0805">Transcription regulation</keyword>
<organism evidence="11 12">
    <name type="scientific">Populus alba x Populus x berolinensis</name>
    <dbReference type="NCBI Taxonomy" id="444605"/>
    <lineage>
        <taxon>Eukaryota</taxon>
        <taxon>Viridiplantae</taxon>
        <taxon>Streptophyta</taxon>
        <taxon>Embryophyta</taxon>
        <taxon>Tracheophyta</taxon>
        <taxon>Spermatophyta</taxon>
        <taxon>Magnoliopsida</taxon>
        <taxon>eudicotyledons</taxon>
        <taxon>Gunneridae</taxon>
        <taxon>Pentapetalae</taxon>
        <taxon>rosids</taxon>
        <taxon>fabids</taxon>
        <taxon>Malpighiales</taxon>
        <taxon>Salicaceae</taxon>
        <taxon>Saliceae</taxon>
        <taxon>Populus</taxon>
    </lineage>
</organism>
<dbReference type="InterPro" id="IPR008540">
    <property type="entry name" value="BES1_N"/>
</dbReference>
<evidence type="ECO:0000256" key="9">
    <source>
        <dbReference type="SAM" id="MobiDB-lite"/>
    </source>
</evidence>